<evidence type="ECO:0000256" key="4">
    <source>
        <dbReference type="ARBA" id="ARBA00023014"/>
    </source>
</evidence>
<dbReference type="Proteomes" id="UP000007490">
    <property type="component" value="Chromosome"/>
</dbReference>
<reference evidence="6 7" key="2">
    <citation type="journal article" date="2014" name="Int. J. Syst. Evol. Microbiol.">
        <title>Methanobacterium paludis sp. nov. and a novel strain of Methanobacterium lacus isolated from northern peatlands.</title>
        <authorList>
            <person name="Cadillo-Quiroz H."/>
            <person name="Brauer S.L."/>
            <person name="Goodson N."/>
            <person name="Yavitt J.B."/>
            <person name="Zinder S.H."/>
        </authorList>
    </citation>
    <scope>NUCLEOTIDE SEQUENCE [LARGE SCALE GENOMIC DNA]</scope>
    <source>
        <strain evidence="6 7">AL-21</strain>
    </source>
</reference>
<dbReference type="CDD" id="cd01335">
    <property type="entry name" value="Radical_SAM"/>
    <property type="match status" value="1"/>
</dbReference>
<dbReference type="SFLD" id="SFLDS00029">
    <property type="entry name" value="Radical_SAM"/>
    <property type="match status" value="1"/>
</dbReference>
<dbReference type="Gene3D" id="3.20.20.70">
    <property type="entry name" value="Aldolase class I"/>
    <property type="match status" value="1"/>
</dbReference>
<feature type="domain" description="Radical SAM core" evidence="5">
    <location>
        <begin position="33"/>
        <end position="242"/>
    </location>
</feature>
<dbReference type="PROSITE" id="PS51918">
    <property type="entry name" value="RADICAL_SAM"/>
    <property type="match status" value="1"/>
</dbReference>
<keyword evidence="4" id="KW-0411">Iron-sulfur</keyword>
<dbReference type="GO" id="GO:0003824">
    <property type="term" value="F:catalytic activity"/>
    <property type="evidence" value="ECO:0007669"/>
    <property type="project" value="InterPro"/>
</dbReference>
<organism evidence="6 7">
    <name type="scientific">Methanobacterium lacus (strain AL-21)</name>
    <dbReference type="NCBI Taxonomy" id="877455"/>
    <lineage>
        <taxon>Archaea</taxon>
        <taxon>Methanobacteriati</taxon>
        <taxon>Methanobacteriota</taxon>
        <taxon>Methanomada group</taxon>
        <taxon>Methanobacteria</taxon>
        <taxon>Methanobacteriales</taxon>
        <taxon>Methanobacteriaceae</taxon>
        <taxon>Methanobacterium</taxon>
    </lineage>
</organism>
<dbReference type="PANTHER" id="PTHR11228:SF7">
    <property type="entry name" value="PQQA PEPTIDE CYCLASE"/>
    <property type="match status" value="1"/>
</dbReference>
<evidence type="ECO:0000256" key="3">
    <source>
        <dbReference type="ARBA" id="ARBA00023004"/>
    </source>
</evidence>
<dbReference type="InterPro" id="IPR058240">
    <property type="entry name" value="rSAM_sf"/>
</dbReference>
<name>F0T761_METLA</name>
<sequence>MRKHFSGYNFLADPETGVTFRWGNSFNEDPYMAPWPELVDISISNYCTNDCDYCYRQSSETGSFMSIEDFQTCLEQLNNTKFGSVFQIALGGGEPLLHPDFSKMLRLTREYNIIPNYTTSGKFFTEENLKTTRECCGAIAVSWDPTRNLTLDELKELGKLLKANDISSNIHYVVSNSTIETAIKILKGDLQEYLLNFNSVIFLTYKPTGRASNSDILQQGPELTDFLNLVDKSPTDLKIGFDACFVPVLIKHTAIDTDFVDSCECGFFSLYIDENLNVSPCSFCNDASYGYNLNKISIEDIWQEKLFDYREFVAENTKASCEDCDKNSECRGRCPFFKELFLCYDAEEI</sequence>
<protein>
    <submittedName>
        <fullName evidence="6">Radical SAM domain protein</fullName>
    </submittedName>
</protein>
<dbReference type="KEGG" id="mel:Metbo_2482"/>
<accession>F0T761</accession>
<dbReference type="SUPFAM" id="SSF102114">
    <property type="entry name" value="Radical SAM enzymes"/>
    <property type="match status" value="1"/>
</dbReference>
<evidence type="ECO:0000256" key="1">
    <source>
        <dbReference type="ARBA" id="ARBA00022691"/>
    </source>
</evidence>
<dbReference type="GO" id="GO:0046872">
    <property type="term" value="F:metal ion binding"/>
    <property type="evidence" value="ECO:0007669"/>
    <property type="project" value="UniProtKB-KW"/>
</dbReference>
<dbReference type="AlphaFoldDB" id="F0T761"/>
<gene>
    <name evidence="6" type="ordered locus">Metbo_2482</name>
</gene>
<dbReference type="eggNOG" id="arCOG00938">
    <property type="taxonomic scope" value="Archaea"/>
</dbReference>
<dbReference type="PANTHER" id="PTHR11228">
    <property type="entry name" value="RADICAL SAM DOMAIN PROTEIN"/>
    <property type="match status" value="1"/>
</dbReference>
<evidence type="ECO:0000313" key="7">
    <source>
        <dbReference type="Proteomes" id="UP000007490"/>
    </source>
</evidence>
<keyword evidence="7" id="KW-1185">Reference proteome</keyword>
<proteinExistence type="predicted"/>
<keyword evidence="2" id="KW-0479">Metal-binding</keyword>
<dbReference type="SFLD" id="SFLDG01067">
    <property type="entry name" value="SPASM/twitch_domain_containing"/>
    <property type="match status" value="1"/>
</dbReference>
<dbReference type="GO" id="GO:0051536">
    <property type="term" value="F:iron-sulfur cluster binding"/>
    <property type="evidence" value="ECO:0007669"/>
    <property type="project" value="UniProtKB-KW"/>
</dbReference>
<dbReference type="InterPro" id="IPR050377">
    <property type="entry name" value="Radical_SAM_PqqE_MftC-like"/>
</dbReference>
<dbReference type="HOGENOM" id="CLU_009273_4_2_2"/>
<evidence type="ECO:0000313" key="6">
    <source>
        <dbReference type="EMBL" id="ADZ10695.1"/>
    </source>
</evidence>
<dbReference type="InterPro" id="IPR007197">
    <property type="entry name" value="rSAM"/>
</dbReference>
<dbReference type="Pfam" id="PF04055">
    <property type="entry name" value="Radical_SAM"/>
    <property type="match status" value="1"/>
</dbReference>
<evidence type="ECO:0000259" key="5">
    <source>
        <dbReference type="PROSITE" id="PS51918"/>
    </source>
</evidence>
<reference evidence="7" key="1">
    <citation type="submission" date="2011-02" db="EMBL/GenBank/DDBJ databases">
        <title>Complete sequence of Methanobacterium sp. AL-21.</title>
        <authorList>
            <consortium name="US DOE Joint Genome Institute"/>
            <person name="Lucas S."/>
            <person name="Copeland A."/>
            <person name="Lapidus A."/>
            <person name="Cheng J.-F."/>
            <person name="Goodwin L."/>
            <person name="Pitluck S."/>
            <person name="Chertkov O."/>
            <person name="Detter J.C."/>
            <person name="Han C."/>
            <person name="Tapia R."/>
            <person name="Land M."/>
            <person name="Hauser L."/>
            <person name="Kyrpides N."/>
            <person name="Ivanova N."/>
            <person name="Mikhailova N."/>
            <person name="Pagani I."/>
            <person name="Cadillo-Quiroz H."/>
            <person name="Imachi H."/>
            <person name="Zinder S."/>
            <person name="Liu W."/>
            <person name="Woyke T."/>
        </authorList>
    </citation>
    <scope>NUCLEOTIDE SEQUENCE [LARGE SCALE GENOMIC DNA]</scope>
    <source>
        <strain evidence="7">AL-21</strain>
    </source>
</reference>
<evidence type="ECO:0000256" key="2">
    <source>
        <dbReference type="ARBA" id="ARBA00022723"/>
    </source>
</evidence>
<dbReference type="EMBL" id="CP002551">
    <property type="protein sequence ID" value="ADZ10695.1"/>
    <property type="molecule type" value="Genomic_DNA"/>
</dbReference>
<keyword evidence="1" id="KW-0949">S-adenosyl-L-methionine</keyword>
<dbReference type="STRING" id="877455.Metbo_2482"/>
<dbReference type="CDD" id="cd21109">
    <property type="entry name" value="SPASM"/>
    <property type="match status" value="1"/>
</dbReference>
<keyword evidence="3" id="KW-0408">Iron</keyword>
<dbReference type="InterPro" id="IPR013785">
    <property type="entry name" value="Aldolase_TIM"/>
</dbReference>